<sequence length="214" mass="24991">MQHLRQKAPQDYAQEKLPKLKSATSTSYYDLDIDHAIPFYGTQEPEEYLEWERLMDDYLKLNQVPPEDQVKGATRNFHDYAYTWWLHTPSESYDMSWPKTKRAMRREFVPPTYTEQLLCQLENTTQGSKSIDAYFKEMKIALRRAGVDNPMSMKFHFMMGLHNDISKMIFLDNYKSLDDNYIGALKAEQELMKAKASPPQAHFATTKLQGGEQG</sequence>
<evidence type="ECO:0000313" key="2">
    <source>
        <dbReference type="EMBL" id="SPT17785.1"/>
    </source>
</evidence>
<accession>A0A7H4LGP7</accession>
<dbReference type="AlphaFoldDB" id="A0A7H4LGP7"/>
<dbReference type="PANTHER" id="PTHR35046">
    <property type="entry name" value="ZINC KNUCKLE (CCHC-TYPE) FAMILY PROTEIN"/>
    <property type="match status" value="1"/>
</dbReference>
<name>A0A7H4LGP7_WHEAT</name>
<reference evidence="2 3" key="1">
    <citation type="submission" date="2018-05" db="EMBL/GenBank/DDBJ databases">
        <authorList>
            <person name="Thind KAUR A."/>
        </authorList>
    </citation>
    <scope>NUCLEOTIDE SEQUENCE [LARGE SCALE GENOMIC DNA]</scope>
</reference>
<dbReference type="EMBL" id="LS480641">
    <property type="protein sequence ID" value="SPT17785.1"/>
    <property type="molecule type" value="Genomic_DNA"/>
</dbReference>
<evidence type="ECO:0000313" key="3">
    <source>
        <dbReference type="Proteomes" id="UP000280104"/>
    </source>
</evidence>
<organism evidence="2 3">
    <name type="scientific">Triticum aestivum</name>
    <name type="common">Wheat</name>
    <dbReference type="NCBI Taxonomy" id="4565"/>
    <lineage>
        <taxon>Eukaryota</taxon>
        <taxon>Viridiplantae</taxon>
        <taxon>Streptophyta</taxon>
        <taxon>Embryophyta</taxon>
        <taxon>Tracheophyta</taxon>
        <taxon>Spermatophyta</taxon>
        <taxon>Magnoliopsida</taxon>
        <taxon>Liliopsida</taxon>
        <taxon>Poales</taxon>
        <taxon>Poaceae</taxon>
        <taxon>BOP clade</taxon>
        <taxon>Pooideae</taxon>
        <taxon>Triticodae</taxon>
        <taxon>Triticeae</taxon>
        <taxon>Triticinae</taxon>
        <taxon>Triticum</taxon>
    </lineage>
</organism>
<dbReference type="Pfam" id="PF03732">
    <property type="entry name" value="Retrotrans_gag"/>
    <property type="match status" value="1"/>
</dbReference>
<dbReference type="Proteomes" id="UP000280104">
    <property type="component" value="Chromosome II"/>
</dbReference>
<protein>
    <recommendedName>
        <fullName evidence="1">Retrotransposon gag domain-containing protein</fullName>
    </recommendedName>
</protein>
<dbReference type="InterPro" id="IPR005162">
    <property type="entry name" value="Retrotrans_gag_dom"/>
</dbReference>
<evidence type="ECO:0000259" key="1">
    <source>
        <dbReference type="Pfam" id="PF03732"/>
    </source>
</evidence>
<proteinExistence type="predicted"/>
<feature type="domain" description="Retrotransposon gag" evidence="1">
    <location>
        <begin position="74"/>
        <end position="162"/>
    </location>
</feature>
<dbReference type="PANTHER" id="PTHR35046:SF24">
    <property type="entry name" value="RETROTRANSPOSON GAG DOMAIN-CONTAINING PROTEIN"/>
    <property type="match status" value="1"/>
</dbReference>
<gene>
    <name evidence="2" type="ORF">CAMPLR22A2D_LOCUS2395</name>
</gene>